<comment type="caution">
    <text evidence="2">The sequence shown here is derived from an EMBL/GenBank/DDBJ whole genome shotgun (WGS) entry which is preliminary data.</text>
</comment>
<name>A0AAN8ILG7_TRICO</name>
<reference evidence="2 3" key="1">
    <citation type="submission" date="2019-10" db="EMBL/GenBank/DDBJ databases">
        <title>Assembly and Annotation for the nematode Trichostrongylus colubriformis.</title>
        <authorList>
            <person name="Martin J."/>
        </authorList>
    </citation>
    <scope>NUCLEOTIDE SEQUENCE [LARGE SCALE GENOMIC DNA]</scope>
    <source>
        <strain evidence="2">G859</strain>
        <tissue evidence="2">Whole worm</tissue>
    </source>
</reference>
<feature type="repeat" description="Filamin" evidence="1">
    <location>
        <begin position="49"/>
        <end position="136"/>
    </location>
</feature>
<proteinExistence type="predicted"/>
<dbReference type="SUPFAM" id="SSF81296">
    <property type="entry name" value="E set domains"/>
    <property type="match status" value="1"/>
</dbReference>
<dbReference type="EMBL" id="WIXE01008882">
    <property type="protein sequence ID" value="KAK5978899.1"/>
    <property type="molecule type" value="Genomic_DNA"/>
</dbReference>
<dbReference type="InterPro" id="IPR014756">
    <property type="entry name" value="Ig_E-set"/>
</dbReference>
<evidence type="ECO:0000313" key="2">
    <source>
        <dbReference type="EMBL" id="KAK5978899.1"/>
    </source>
</evidence>
<sequence>MITPGELIHPEIDEMSVMTYLSQFPVAKLVQVVKKPEPPAEPIASGTLEGVDGFPKVNMPSEFIVNVIGDGYKPKMRIIDPDGYEVHYTVVEENPHKFLVIYTPLRDGVHHLSLFLRDIALGTTTAVEDASRTVEALPVARLCPYSDRVRVGDVVPLRVEGAVRGLVEVVVVDAKGNESSLAVIGISHIHSAWSMVTHSRLRAFALF</sequence>
<dbReference type="Gene3D" id="2.60.40.10">
    <property type="entry name" value="Immunoglobulins"/>
    <property type="match status" value="1"/>
</dbReference>
<dbReference type="AlphaFoldDB" id="A0AAN8ILG7"/>
<dbReference type="PROSITE" id="PS50194">
    <property type="entry name" value="FILAMIN_REPEAT"/>
    <property type="match status" value="1"/>
</dbReference>
<protein>
    <submittedName>
        <fullName evidence="2">Uncharacterized protein</fullName>
    </submittedName>
</protein>
<evidence type="ECO:0000313" key="3">
    <source>
        <dbReference type="Proteomes" id="UP001331761"/>
    </source>
</evidence>
<organism evidence="2 3">
    <name type="scientific">Trichostrongylus colubriformis</name>
    <name type="common">Black scour worm</name>
    <dbReference type="NCBI Taxonomy" id="6319"/>
    <lineage>
        <taxon>Eukaryota</taxon>
        <taxon>Metazoa</taxon>
        <taxon>Ecdysozoa</taxon>
        <taxon>Nematoda</taxon>
        <taxon>Chromadorea</taxon>
        <taxon>Rhabditida</taxon>
        <taxon>Rhabditina</taxon>
        <taxon>Rhabditomorpha</taxon>
        <taxon>Strongyloidea</taxon>
        <taxon>Trichostrongylidae</taxon>
        <taxon>Trichostrongylus</taxon>
    </lineage>
</organism>
<keyword evidence="3" id="KW-1185">Reference proteome</keyword>
<dbReference type="InterPro" id="IPR013783">
    <property type="entry name" value="Ig-like_fold"/>
</dbReference>
<dbReference type="Proteomes" id="UP001331761">
    <property type="component" value="Unassembled WGS sequence"/>
</dbReference>
<dbReference type="InterPro" id="IPR017868">
    <property type="entry name" value="Filamin/ABP280_repeat-like"/>
</dbReference>
<evidence type="ECO:0000256" key="1">
    <source>
        <dbReference type="PROSITE-ProRule" id="PRU00087"/>
    </source>
</evidence>
<gene>
    <name evidence="2" type="ORF">GCK32_017206</name>
</gene>
<accession>A0AAN8ILG7</accession>